<accession>A0A518DKG5</accession>
<dbReference type="AlphaFoldDB" id="A0A518DKG5"/>
<dbReference type="EMBL" id="CP036433">
    <property type="protein sequence ID" value="QDU92319.1"/>
    <property type="molecule type" value="Genomic_DNA"/>
</dbReference>
<evidence type="ECO:0000313" key="1">
    <source>
        <dbReference type="EMBL" id="QDU92319.1"/>
    </source>
</evidence>
<sequence length="293" mass="32321" precursor="true">MAIGQVLFGAYAAPALAGHSRFPYFDGGRSVDGRFVVTAELVAERGQGKAAGESWWRFTWQDTQTTQTHTGRLEGLRDGKSGVFSPVHAHTFVAPDGATFAVWNPNVLAPRPNNVKAPDVTQPESRDFAGFSHRLTIYRRTGEIVKRLDLRDFLNDDDWNWLFCYQSQVYWQANFPDLTRDNAPRVGYALYQISPDYTVLETLVGATDEAARKAKERGATPPTPRLVRVDLITGKFLPADALLPPNKTPVRPFVGMLGRRGSGENGQANYAPSLDPVRVEGAFRIVEDGSGTP</sequence>
<evidence type="ECO:0000313" key="2">
    <source>
        <dbReference type="Proteomes" id="UP000317648"/>
    </source>
</evidence>
<dbReference type="Proteomes" id="UP000317648">
    <property type="component" value="Chromosome"/>
</dbReference>
<protein>
    <submittedName>
        <fullName evidence="1">Uncharacterized protein</fullName>
    </submittedName>
</protein>
<gene>
    <name evidence="1" type="ORF">Pla8534_00640</name>
</gene>
<reference evidence="1 2" key="1">
    <citation type="submission" date="2019-02" db="EMBL/GenBank/DDBJ databases">
        <title>Deep-cultivation of Planctomycetes and their phenomic and genomic characterization uncovers novel biology.</title>
        <authorList>
            <person name="Wiegand S."/>
            <person name="Jogler M."/>
            <person name="Boedeker C."/>
            <person name="Pinto D."/>
            <person name="Vollmers J."/>
            <person name="Rivas-Marin E."/>
            <person name="Kohn T."/>
            <person name="Peeters S.H."/>
            <person name="Heuer A."/>
            <person name="Rast P."/>
            <person name="Oberbeckmann S."/>
            <person name="Bunk B."/>
            <person name="Jeske O."/>
            <person name="Meyerdierks A."/>
            <person name="Storesund J.E."/>
            <person name="Kallscheuer N."/>
            <person name="Luecker S."/>
            <person name="Lage O.M."/>
            <person name="Pohl T."/>
            <person name="Merkel B.J."/>
            <person name="Hornburger P."/>
            <person name="Mueller R.-W."/>
            <person name="Bruemmer F."/>
            <person name="Labrenz M."/>
            <person name="Spormann A.M."/>
            <person name="Op den Camp H."/>
            <person name="Overmann J."/>
            <person name="Amann R."/>
            <person name="Jetten M.S.M."/>
            <person name="Mascher T."/>
            <person name="Medema M.H."/>
            <person name="Devos D.P."/>
            <person name="Kaster A.-K."/>
            <person name="Ovreas L."/>
            <person name="Rohde M."/>
            <person name="Galperin M.Y."/>
            <person name="Jogler C."/>
        </authorList>
    </citation>
    <scope>NUCLEOTIDE SEQUENCE [LARGE SCALE GENOMIC DNA]</scope>
    <source>
        <strain evidence="1 2">Pla85_3_4</strain>
    </source>
</reference>
<dbReference type="KEGG" id="lcre:Pla8534_00640"/>
<organism evidence="1 2">
    <name type="scientific">Lignipirellula cremea</name>
    <dbReference type="NCBI Taxonomy" id="2528010"/>
    <lineage>
        <taxon>Bacteria</taxon>
        <taxon>Pseudomonadati</taxon>
        <taxon>Planctomycetota</taxon>
        <taxon>Planctomycetia</taxon>
        <taxon>Pirellulales</taxon>
        <taxon>Pirellulaceae</taxon>
        <taxon>Lignipirellula</taxon>
    </lineage>
</organism>
<name>A0A518DKG5_9BACT</name>
<proteinExistence type="predicted"/>
<keyword evidence="2" id="KW-1185">Reference proteome</keyword>